<feature type="domain" description="N-acetyltransferase" evidence="2">
    <location>
        <begin position="14"/>
        <end position="109"/>
    </location>
</feature>
<dbReference type="Proteomes" id="UP000675781">
    <property type="component" value="Unassembled WGS sequence"/>
</dbReference>
<evidence type="ECO:0000313" key="4">
    <source>
        <dbReference type="Proteomes" id="UP000675781"/>
    </source>
</evidence>
<dbReference type="Gene3D" id="3.40.630.30">
    <property type="match status" value="1"/>
</dbReference>
<dbReference type="GO" id="GO:1990189">
    <property type="term" value="F:protein N-terminal-serine acetyltransferase activity"/>
    <property type="evidence" value="ECO:0007669"/>
    <property type="project" value="TreeGrafter"/>
</dbReference>
<dbReference type="InterPro" id="IPR000182">
    <property type="entry name" value="GNAT_dom"/>
</dbReference>
<gene>
    <name evidence="3" type="ORF">KDL01_32075</name>
</gene>
<dbReference type="GO" id="GO:0008999">
    <property type="term" value="F:protein-N-terminal-alanine acetyltransferase activity"/>
    <property type="evidence" value="ECO:0007669"/>
    <property type="project" value="TreeGrafter"/>
</dbReference>
<dbReference type="SUPFAM" id="SSF55729">
    <property type="entry name" value="Acyl-CoA N-acyltransferases (Nat)"/>
    <property type="match status" value="1"/>
</dbReference>
<feature type="compositionally biased region" description="Low complexity" evidence="1">
    <location>
        <begin position="165"/>
        <end position="182"/>
    </location>
</feature>
<evidence type="ECO:0000313" key="3">
    <source>
        <dbReference type="EMBL" id="MBR7837954.1"/>
    </source>
</evidence>
<sequence>MTNVFPDTQLRSGRLLLRPFTAADVHDTQASCADELTQRWLPLPQPYTLENAEAWCTRVAHALRANGDGIHFAVTDLVGGRLLGTIGLKKTDWRARISEVGTGYRLGRAAAASPPRRPRSWPDGCWPSSTSSGSNCVPPWRTSRRARPRSGPGSSARVCCATRDSCTAGASTSSSSPGYAATWIPRRTRVNQRPHTPRPAPLSRWAPAGSRRAG</sequence>
<feature type="region of interest" description="Disordered" evidence="1">
    <location>
        <begin position="110"/>
        <end position="214"/>
    </location>
</feature>
<keyword evidence="4" id="KW-1185">Reference proteome</keyword>
<dbReference type="InterPro" id="IPR016181">
    <property type="entry name" value="Acyl_CoA_acyltransferase"/>
</dbReference>
<evidence type="ECO:0000259" key="2">
    <source>
        <dbReference type="Pfam" id="PF13302"/>
    </source>
</evidence>
<dbReference type="PANTHER" id="PTHR43441">
    <property type="entry name" value="RIBOSOMAL-PROTEIN-SERINE ACETYLTRANSFERASE"/>
    <property type="match status" value="1"/>
</dbReference>
<dbReference type="GO" id="GO:0005737">
    <property type="term" value="C:cytoplasm"/>
    <property type="evidence" value="ECO:0007669"/>
    <property type="project" value="TreeGrafter"/>
</dbReference>
<dbReference type="EMBL" id="JAGSOG010000244">
    <property type="protein sequence ID" value="MBR7837954.1"/>
    <property type="molecule type" value="Genomic_DNA"/>
</dbReference>
<dbReference type="Pfam" id="PF13302">
    <property type="entry name" value="Acetyltransf_3"/>
    <property type="match status" value="1"/>
</dbReference>
<protein>
    <submittedName>
        <fullName evidence="3">GNAT family N-acetyltransferase</fullName>
    </submittedName>
</protein>
<dbReference type="InterPro" id="IPR051908">
    <property type="entry name" value="Ribosomal_N-acetyltransferase"/>
</dbReference>
<dbReference type="PANTHER" id="PTHR43441:SF10">
    <property type="entry name" value="ACETYLTRANSFERASE"/>
    <property type="match status" value="1"/>
</dbReference>
<dbReference type="AlphaFoldDB" id="A0A941EZB6"/>
<organism evidence="3 4">
    <name type="scientific">Actinospica durhamensis</name>
    <dbReference type="NCBI Taxonomy" id="1508375"/>
    <lineage>
        <taxon>Bacteria</taxon>
        <taxon>Bacillati</taxon>
        <taxon>Actinomycetota</taxon>
        <taxon>Actinomycetes</taxon>
        <taxon>Catenulisporales</taxon>
        <taxon>Actinospicaceae</taxon>
        <taxon>Actinospica</taxon>
    </lineage>
</organism>
<comment type="caution">
    <text evidence="3">The sequence shown here is derived from an EMBL/GenBank/DDBJ whole genome shotgun (WGS) entry which is preliminary data.</text>
</comment>
<feature type="compositionally biased region" description="Basic residues" evidence="1">
    <location>
        <begin position="186"/>
        <end position="196"/>
    </location>
</feature>
<name>A0A941EZB6_9ACTN</name>
<accession>A0A941EZB6</accession>
<evidence type="ECO:0000256" key="1">
    <source>
        <dbReference type="SAM" id="MobiDB-lite"/>
    </source>
</evidence>
<reference evidence="3" key="1">
    <citation type="submission" date="2021-04" db="EMBL/GenBank/DDBJ databases">
        <title>Genome based classification of Actinospica acidithermotolerans sp. nov., an actinobacterium isolated from an Indonesian hot spring.</title>
        <authorList>
            <person name="Kusuma A.B."/>
            <person name="Putra K.E."/>
            <person name="Nafisah S."/>
            <person name="Loh J."/>
            <person name="Nouioui I."/>
            <person name="Goodfellow M."/>
        </authorList>
    </citation>
    <scope>NUCLEOTIDE SEQUENCE</scope>
    <source>
        <strain evidence="3">CSCA 57</strain>
    </source>
</reference>
<proteinExistence type="predicted"/>